<gene>
    <name evidence="1" type="ORF">GCM10010393_56370</name>
</gene>
<keyword evidence="2" id="KW-1185">Reference proteome</keyword>
<dbReference type="Proteomes" id="UP001499942">
    <property type="component" value="Unassembled WGS sequence"/>
</dbReference>
<comment type="caution">
    <text evidence="1">The sequence shown here is derived from an EMBL/GenBank/DDBJ whole genome shotgun (WGS) entry which is preliminary data.</text>
</comment>
<sequence length="136" mass="15377">MTIVGYSVWRDIPGHRLKRAVWKLRAVRRMGWKRARRTQMLFTPAVHFTAPVQVGSEAEHIELPFVLKAGSMVSLPLIGLEVPNRIGRQLRVSLHLGTGRIIRADVHDADALEPLRIDLDEYTGDWSLHIGPPTTD</sequence>
<name>A0ABN3N8V3_9ACTN</name>
<evidence type="ECO:0000313" key="2">
    <source>
        <dbReference type="Proteomes" id="UP001499942"/>
    </source>
</evidence>
<evidence type="ECO:0000313" key="1">
    <source>
        <dbReference type="EMBL" id="GAA2516038.1"/>
    </source>
</evidence>
<organism evidence="1 2">
    <name type="scientific">Streptomyces gobitricini</name>
    <dbReference type="NCBI Taxonomy" id="68211"/>
    <lineage>
        <taxon>Bacteria</taxon>
        <taxon>Bacillati</taxon>
        <taxon>Actinomycetota</taxon>
        <taxon>Actinomycetes</taxon>
        <taxon>Kitasatosporales</taxon>
        <taxon>Streptomycetaceae</taxon>
        <taxon>Streptomyces</taxon>
    </lineage>
</organism>
<dbReference type="EMBL" id="BAAASR010000042">
    <property type="protein sequence ID" value="GAA2516038.1"/>
    <property type="molecule type" value="Genomic_DNA"/>
</dbReference>
<accession>A0ABN3N8V3</accession>
<proteinExistence type="predicted"/>
<dbReference type="RefSeq" id="WP_344366420.1">
    <property type="nucleotide sequence ID" value="NZ_BAAASR010000042.1"/>
</dbReference>
<reference evidence="1 2" key="1">
    <citation type="journal article" date="2019" name="Int. J. Syst. Evol. Microbiol.">
        <title>The Global Catalogue of Microorganisms (GCM) 10K type strain sequencing project: providing services to taxonomists for standard genome sequencing and annotation.</title>
        <authorList>
            <consortium name="The Broad Institute Genomics Platform"/>
            <consortium name="The Broad Institute Genome Sequencing Center for Infectious Disease"/>
            <person name="Wu L."/>
            <person name="Ma J."/>
        </authorList>
    </citation>
    <scope>NUCLEOTIDE SEQUENCE [LARGE SCALE GENOMIC DNA]</scope>
    <source>
        <strain evidence="1 2">JCM 5062</strain>
    </source>
</reference>
<protein>
    <submittedName>
        <fullName evidence="1">Uncharacterized protein</fullName>
    </submittedName>
</protein>